<comment type="caution">
    <text evidence="1">The sequence shown here is derived from an EMBL/GenBank/DDBJ whole genome shotgun (WGS) entry which is preliminary data.</text>
</comment>
<protein>
    <submittedName>
        <fullName evidence="1">Uncharacterized protein</fullName>
    </submittedName>
</protein>
<reference evidence="1 2" key="1">
    <citation type="journal article" date="2014" name="BMC Genomics">
        <title>Comparison of environmental and isolate Sulfobacillus genomes reveals diverse carbon, sulfur, nitrogen, and hydrogen metabolisms.</title>
        <authorList>
            <person name="Justice N.B."/>
            <person name="Norman A."/>
            <person name="Brown C.T."/>
            <person name="Singh A."/>
            <person name="Thomas B.C."/>
            <person name="Banfield J.F."/>
        </authorList>
    </citation>
    <scope>NUCLEOTIDE SEQUENCE [LARGE SCALE GENOMIC DNA]</scope>
    <source>
        <strain evidence="1">AMDSBA4</strain>
    </source>
</reference>
<dbReference type="EMBL" id="PXYW01000049">
    <property type="protein sequence ID" value="PSR32194.1"/>
    <property type="molecule type" value="Genomic_DNA"/>
</dbReference>
<organism evidence="1 2">
    <name type="scientific">Sulfobacillus benefaciens</name>
    <dbReference type="NCBI Taxonomy" id="453960"/>
    <lineage>
        <taxon>Bacteria</taxon>
        <taxon>Bacillati</taxon>
        <taxon>Bacillota</taxon>
        <taxon>Clostridia</taxon>
        <taxon>Eubacteriales</taxon>
        <taxon>Clostridiales Family XVII. Incertae Sedis</taxon>
        <taxon>Sulfobacillus</taxon>
    </lineage>
</organism>
<evidence type="ECO:0000313" key="1">
    <source>
        <dbReference type="EMBL" id="PSR32194.1"/>
    </source>
</evidence>
<sequence length="65" mass="7477">MDTGNAEDTLFWRTSRTGRYHVVHPLHPFESLCTTYGLDRPIRLIGPETANPLGQRCQRYGKMLT</sequence>
<gene>
    <name evidence="1" type="ORF">C7B46_15370</name>
</gene>
<dbReference type="AlphaFoldDB" id="A0A2T2XCF8"/>
<name>A0A2T2XCF8_9FIRM</name>
<evidence type="ECO:0000313" key="2">
    <source>
        <dbReference type="Proteomes" id="UP000242972"/>
    </source>
</evidence>
<proteinExistence type="predicted"/>
<accession>A0A2T2XCF8</accession>
<dbReference type="Proteomes" id="UP000242972">
    <property type="component" value="Unassembled WGS sequence"/>
</dbReference>